<name>A0A0E9PG46_ANGAN</name>
<organism evidence="2">
    <name type="scientific">Anguilla anguilla</name>
    <name type="common">European freshwater eel</name>
    <name type="synonym">Muraena anguilla</name>
    <dbReference type="NCBI Taxonomy" id="7936"/>
    <lineage>
        <taxon>Eukaryota</taxon>
        <taxon>Metazoa</taxon>
        <taxon>Chordata</taxon>
        <taxon>Craniata</taxon>
        <taxon>Vertebrata</taxon>
        <taxon>Euteleostomi</taxon>
        <taxon>Actinopterygii</taxon>
        <taxon>Neopterygii</taxon>
        <taxon>Teleostei</taxon>
        <taxon>Anguilliformes</taxon>
        <taxon>Anguillidae</taxon>
        <taxon>Anguilla</taxon>
    </lineage>
</organism>
<reference evidence="2" key="2">
    <citation type="journal article" date="2015" name="Fish Shellfish Immunol.">
        <title>Early steps in the European eel (Anguilla anguilla)-Vibrio vulnificus interaction in the gills: Role of the RtxA13 toxin.</title>
        <authorList>
            <person name="Callol A."/>
            <person name="Pajuelo D."/>
            <person name="Ebbesson L."/>
            <person name="Teles M."/>
            <person name="MacKenzie S."/>
            <person name="Amaro C."/>
        </authorList>
    </citation>
    <scope>NUCLEOTIDE SEQUENCE</scope>
</reference>
<dbReference type="AlphaFoldDB" id="A0A0E9PG46"/>
<accession>A0A0E9PG46</accession>
<protein>
    <submittedName>
        <fullName evidence="2">Uncharacterized protein</fullName>
    </submittedName>
</protein>
<sequence length="23" mass="2390">MQLLIAGSPLDPAHSHSRATSSI</sequence>
<proteinExistence type="predicted"/>
<dbReference type="EMBL" id="GBXM01105769">
    <property type="protein sequence ID" value="JAH02808.1"/>
    <property type="molecule type" value="Transcribed_RNA"/>
</dbReference>
<evidence type="ECO:0000313" key="2">
    <source>
        <dbReference type="EMBL" id="JAH02808.1"/>
    </source>
</evidence>
<feature type="region of interest" description="Disordered" evidence="1">
    <location>
        <begin position="1"/>
        <end position="23"/>
    </location>
</feature>
<evidence type="ECO:0000256" key="1">
    <source>
        <dbReference type="SAM" id="MobiDB-lite"/>
    </source>
</evidence>
<reference evidence="2" key="1">
    <citation type="submission" date="2014-11" db="EMBL/GenBank/DDBJ databases">
        <authorList>
            <person name="Amaro Gonzalez C."/>
        </authorList>
    </citation>
    <scope>NUCLEOTIDE SEQUENCE</scope>
</reference>